<feature type="region of interest" description="Disordered" evidence="10">
    <location>
        <begin position="1"/>
        <end position="30"/>
    </location>
</feature>
<feature type="region of interest" description="Disordered" evidence="10">
    <location>
        <begin position="135"/>
        <end position="168"/>
    </location>
</feature>
<dbReference type="PANTHER" id="PTHR31586">
    <property type="entry name" value="CYTOCHROME C OXIDASE PROTEIN 20"/>
    <property type="match status" value="1"/>
</dbReference>
<comment type="subcellular location">
    <subcellularLocation>
        <location evidence="1 9">Mitochondrion inner membrane</location>
    </subcellularLocation>
</comment>
<dbReference type="HOGENOM" id="CLU_125578_0_0_1"/>
<dbReference type="Pfam" id="PF12597">
    <property type="entry name" value="Cox20"/>
    <property type="match status" value="1"/>
</dbReference>
<dbReference type="KEGG" id="pgu:PGUG_00357"/>
<protein>
    <recommendedName>
        <fullName evidence="3 9">Cytochrome c oxidase assembly protein COX20, mitochondrial</fullName>
    </recommendedName>
</protein>
<keyword evidence="7 9" id="KW-0496">Mitochondrion</keyword>
<name>A5DAQ2_PICGU</name>
<evidence type="ECO:0000256" key="8">
    <source>
        <dbReference type="ARBA" id="ARBA00023136"/>
    </source>
</evidence>
<evidence type="ECO:0000256" key="5">
    <source>
        <dbReference type="ARBA" id="ARBA00022792"/>
    </source>
</evidence>
<comment type="similarity">
    <text evidence="2 9">Belongs to the COX20 family.</text>
</comment>
<keyword evidence="4" id="KW-0812">Transmembrane</keyword>
<dbReference type="RefSeq" id="XP_001486980.1">
    <property type="nucleotide sequence ID" value="XM_001486930.1"/>
</dbReference>
<dbReference type="PANTHER" id="PTHR31586:SF1">
    <property type="entry name" value="CYTOCHROME C OXIDASE ASSEMBLY PROTEIN COX20, MITOCHONDRIAL"/>
    <property type="match status" value="1"/>
</dbReference>
<dbReference type="AlphaFoldDB" id="A5DAQ2"/>
<evidence type="ECO:0000256" key="10">
    <source>
        <dbReference type="SAM" id="MobiDB-lite"/>
    </source>
</evidence>
<dbReference type="OMA" id="IVGWEQC"/>
<evidence type="ECO:0000313" key="12">
    <source>
        <dbReference type="Proteomes" id="UP000001997"/>
    </source>
</evidence>
<dbReference type="InParanoid" id="A5DAQ2"/>
<dbReference type="OrthoDB" id="14603at2759"/>
<proteinExistence type="inferred from homology"/>
<keyword evidence="5 9" id="KW-0999">Mitochondrion inner membrane</keyword>
<dbReference type="InterPro" id="IPR022533">
    <property type="entry name" value="Cox20"/>
</dbReference>
<organism evidence="11 12">
    <name type="scientific">Meyerozyma guilliermondii (strain ATCC 6260 / CBS 566 / DSM 6381 / JCM 1539 / NBRC 10279 / NRRL Y-324)</name>
    <name type="common">Yeast</name>
    <name type="synonym">Candida guilliermondii</name>
    <dbReference type="NCBI Taxonomy" id="294746"/>
    <lineage>
        <taxon>Eukaryota</taxon>
        <taxon>Fungi</taxon>
        <taxon>Dikarya</taxon>
        <taxon>Ascomycota</taxon>
        <taxon>Saccharomycotina</taxon>
        <taxon>Pichiomycetes</taxon>
        <taxon>Debaryomycetaceae</taxon>
        <taxon>Meyerozyma</taxon>
    </lineage>
</organism>
<dbReference type="GO" id="GO:0005743">
    <property type="term" value="C:mitochondrial inner membrane"/>
    <property type="evidence" value="ECO:0007669"/>
    <property type="project" value="UniProtKB-SubCell"/>
</dbReference>
<evidence type="ECO:0000256" key="6">
    <source>
        <dbReference type="ARBA" id="ARBA00022989"/>
    </source>
</evidence>
<evidence type="ECO:0000256" key="3">
    <source>
        <dbReference type="ARBA" id="ARBA00017689"/>
    </source>
</evidence>
<keyword evidence="8 9" id="KW-0472">Membrane</keyword>
<keyword evidence="12" id="KW-1185">Reference proteome</keyword>
<feature type="compositionally biased region" description="Polar residues" evidence="10">
    <location>
        <begin position="10"/>
        <end position="30"/>
    </location>
</feature>
<evidence type="ECO:0000256" key="7">
    <source>
        <dbReference type="ARBA" id="ARBA00023128"/>
    </source>
</evidence>
<comment type="function">
    <text evidence="9">Involved in the assembly of the cytochrome c oxidase complex.</text>
</comment>
<gene>
    <name evidence="11" type="ORF">PGUG_00357</name>
</gene>
<dbReference type="EMBL" id="CH408155">
    <property type="protein sequence ID" value="EDK36259.1"/>
    <property type="molecule type" value="Genomic_DNA"/>
</dbReference>
<evidence type="ECO:0000256" key="9">
    <source>
        <dbReference type="PIRNR" id="PIRNR007871"/>
    </source>
</evidence>
<sequence length="168" mass="19532">MGWFGGSPAKVSNISEIDTTSNSNGQQEQQFLEDLPPKFEDTAPRQPPESMYREAFKQVKLSDFTISHYVNMPCFREAMITGFQSMGVLGAITFLIHKNPQRSVNWAVCGFFLGNIVGWEQCRSLRRKSFETVEKARQKNQEKQAKKWEEKQTSDEQMKKWKEVQERE</sequence>
<accession>A5DAQ2</accession>
<dbReference type="Proteomes" id="UP000001997">
    <property type="component" value="Unassembled WGS sequence"/>
</dbReference>
<dbReference type="FunCoup" id="A5DAQ2">
    <property type="interactions" value="232"/>
</dbReference>
<keyword evidence="6" id="KW-1133">Transmembrane helix</keyword>
<dbReference type="eggNOG" id="ENOG502S3BD">
    <property type="taxonomic scope" value="Eukaryota"/>
</dbReference>
<evidence type="ECO:0000256" key="1">
    <source>
        <dbReference type="ARBA" id="ARBA00004273"/>
    </source>
</evidence>
<dbReference type="PIRSF" id="PIRSF007871">
    <property type="entry name" value="Cox20"/>
    <property type="match status" value="1"/>
</dbReference>
<evidence type="ECO:0000256" key="4">
    <source>
        <dbReference type="ARBA" id="ARBA00022692"/>
    </source>
</evidence>
<reference evidence="11 12" key="1">
    <citation type="journal article" date="2009" name="Nature">
        <title>Evolution of pathogenicity and sexual reproduction in eight Candida genomes.</title>
        <authorList>
            <person name="Butler G."/>
            <person name="Rasmussen M.D."/>
            <person name="Lin M.F."/>
            <person name="Santos M.A."/>
            <person name="Sakthikumar S."/>
            <person name="Munro C.A."/>
            <person name="Rheinbay E."/>
            <person name="Grabherr M."/>
            <person name="Forche A."/>
            <person name="Reedy J.L."/>
            <person name="Agrafioti I."/>
            <person name="Arnaud M.B."/>
            <person name="Bates S."/>
            <person name="Brown A.J."/>
            <person name="Brunke S."/>
            <person name="Costanzo M.C."/>
            <person name="Fitzpatrick D.A."/>
            <person name="de Groot P.W."/>
            <person name="Harris D."/>
            <person name="Hoyer L.L."/>
            <person name="Hube B."/>
            <person name="Klis F.M."/>
            <person name="Kodira C."/>
            <person name="Lennard N."/>
            <person name="Logue M.E."/>
            <person name="Martin R."/>
            <person name="Neiman A.M."/>
            <person name="Nikolaou E."/>
            <person name="Quail M.A."/>
            <person name="Quinn J."/>
            <person name="Santos M.C."/>
            <person name="Schmitzberger F.F."/>
            <person name="Sherlock G."/>
            <person name="Shah P."/>
            <person name="Silverstein K.A."/>
            <person name="Skrzypek M.S."/>
            <person name="Soll D."/>
            <person name="Staggs R."/>
            <person name="Stansfield I."/>
            <person name="Stumpf M.P."/>
            <person name="Sudbery P.E."/>
            <person name="Srikantha T."/>
            <person name="Zeng Q."/>
            <person name="Berman J."/>
            <person name="Berriman M."/>
            <person name="Heitman J."/>
            <person name="Gow N.A."/>
            <person name="Lorenz M.C."/>
            <person name="Birren B.W."/>
            <person name="Kellis M."/>
            <person name="Cuomo C.A."/>
        </authorList>
    </citation>
    <scope>NUCLEOTIDE SEQUENCE [LARGE SCALE GENOMIC DNA]</scope>
    <source>
        <strain evidence="12">ATCC 6260 / CBS 566 / DSM 6381 / JCM 1539 / NBRC 10279 / NRRL Y-324</strain>
    </source>
</reference>
<dbReference type="GO" id="GO:0033617">
    <property type="term" value="P:mitochondrial respiratory chain complex IV assembly"/>
    <property type="evidence" value="ECO:0007669"/>
    <property type="project" value="InterPro"/>
</dbReference>
<evidence type="ECO:0000256" key="2">
    <source>
        <dbReference type="ARBA" id="ARBA00009575"/>
    </source>
</evidence>
<dbReference type="GeneID" id="5129222"/>
<dbReference type="VEuPathDB" id="FungiDB:PGUG_00357"/>
<evidence type="ECO:0000313" key="11">
    <source>
        <dbReference type="EMBL" id="EDK36259.1"/>
    </source>
</evidence>